<sequence length="461" mass="49768">MYFSVAPLLAIAAVANAAIIDISVGATGLVYTPDSVTANVGDVLRFRFFSTHNVAQGDFSNPCQPAASNPFYSGFITGNSTGENIYLLEVTTTDPIWYYCSVGKHCPAGMVGVINPPADLTVDDYKDAAKNATVVSPATVQGGTVTTIGTECSASTSTTTGTASPTHACNHDNCLRAVIASAFPTRSGSADCSSFFVEPSVIPARIKSSTSTLATAQHCLSYLQSTSPSLLLALIDQNPSSSSKSITLFITATMSTGPNPHEPLITSLTTPYNLLVSLRYIPPDATIHPPLGGHTNVDTKAAHEAGFDDDTITVMRLLPYLSEDVGDHLIANETWPRSYINTDSMRASRNPAFADDELPSYALTLTSTNINGYALIYNVRTYCGRGSDDHRAYFDAAREVYIIERSLKDIYIDCGWDVDAGEGEWTKNFRGEEFEGRMARWFEEVLKPAEQSFHEAFPWHG</sequence>
<proteinExistence type="predicted"/>
<dbReference type="SUPFAM" id="SSF49503">
    <property type="entry name" value="Cupredoxins"/>
    <property type="match status" value="1"/>
</dbReference>
<name>A0A3E2HI04_SCYLI</name>
<dbReference type="OrthoDB" id="2331100at2759"/>
<dbReference type="PANTHER" id="PTHR34883:SF15">
    <property type="entry name" value="EXTRACELLULAR SERINE-RICH PROTEIN"/>
    <property type="match status" value="1"/>
</dbReference>
<feature type="chain" id="PRO_5017586987" description="Blue (type 1) copper domain-containing protein" evidence="1">
    <location>
        <begin position="18"/>
        <end position="461"/>
    </location>
</feature>
<dbReference type="InterPro" id="IPR052953">
    <property type="entry name" value="Ser-rich/MCO-related"/>
</dbReference>
<comment type="caution">
    <text evidence="2">The sequence shown here is derived from an EMBL/GenBank/DDBJ whole genome shotgun (WGS) entry which is preliminary data.</text>
</comment>
<evidence type="ECO:0000256" key="1">
    <source>
        <dbReference type="SAM" id="SignalP"/>
    </source>
</evidence>
<reference evidence="2 3" key="1">
    <citation type="submission" date="2018-05" db="EMBL/GenBank/DDBJ databases">
        <title>Draft genome sequence of Scytalidium lignicola DSM 105466, a ubiquitous saprotrophic fungus.</title>
        <authorList>
            <person name="Buettner E."/>
            <person name="Gebauer A.M."/>
            <person name="Hofrichter M."/>
            <person name="Liers C."/>
            <person name="Kellner H."/>
        </authorList>
    </citation>
    <scope>NUCLEOTIDE SEQUENCE [LARGE SCALE GENOMIC DNA]</scope>
    <source>
        <strain evidence="2 3">DSM 105466</strain>
    </source>
</reference>
<protein>
    <recommendedName>
        <fullName evidence="4">Blue (type 1) copper domain-containing protein</fullName>
    </recommendedName>
</protein>
<dbReference type="CDD" id="cd00920">
    <property type="entry name" value="Cupredoxin"/>
    <property type="match status" value="1"/>
</dbReference>
<dbReference type="InterPro" id="IPR008972">
    <property type="entry name" value="Cupredoxin"/>
</dbReference>
<dbReference type="AlphaFoldDB" id="A0A3E2HI04"/>
<evidence type="ECO:0000313" key="2">
    <source>
        <dbReference type="EMBL" id="RFU33056.1"/>
    </source>
</evidence>
<feature type="non-terminal residue" evidence="2">
    <location>
        <position position="461"/>
    </location>
</feature>
<dbReference type="STRING" id="5539.A0A3E2HI04"/>
<dbReference type="Gene3D" id="2.60.40.420">
    <property type="entry name" value="Cupredoxins - blue copper proteins"/>
    <property type="match status" value="1"/>
</dbReference>
<gene>
    <name evidence="2" type="ORF">B7463_g3296</name>
</gene>
<accession>A0A3E2HI04</accession>
<feature type="signal peptide" evidence="1">
    <location>
        <begin position="1"/>
        <end position="17"/>
    </location>
</feature>
<keyword evidence="1" id="KW-0732">Signal</keyword>
<dbReference type="PANTHER" id="PTHR34883">
    <property type="entry name" value="SERINE-RICH PROTEIN, PUTATIVE-RELATED-RELATED"/>
    <property type="match status" value="1"/>
</dbReference>
<organism evidence="2 3">
    <name type="scientific">Scytalidium lignicola</name>
    <name type="common">Hyphomycete</name>
    <dbReference type="NCBI Taxonomy" id="5539"/>
    <lineage>
        <taxon>Eukaryota</taxon>
        <taxon>Fungi</taxon>
        <taxon>Dikarya</taxon>
        <taxon>Ascomycota</taxon>
        <taxon>Pezizomycotina</taxon>
        <taxon>Leotiomycetes</taxon>
        <taxon>Leotiomycetes incertae sedis</taxon>
        <taxon>Scytalidium</taxon>
    </lineage>
</organism>
<evidence type="ECO:0000313" key="3">
    <source>
        <dbReference type="Proteomes" id="UP000258309"/>
    </source>
</evidence>
<dbReference type="Proteomes" id="UP000258309">
    <property type="component" value="Unassembled WGS sequence"/>
</dbReference>
<dbReference type="EMBL" id="NCSJ02000042">
    <property type="protein sequence ID" value="RFU33056.1"/>
    <property type="molecule type" value="Genomic_DNA"/>
</dbReference>
<keyword evidence="3" id="KW-1185">Reference proteome</keyword>
<evidence type="ECO:0008006" key="4">
    <source>
        <dbReference type="Google" id="ProtNLM"/>
    </source>
</evidence>
<feature type="non-terminal residue" evidence="2">
    <location>
        <position position="1"/>
    </location>
</feature>